<gene>
    <name evidence="2" type="ORF">SAMN05444374_10738</name>
</gene>
<organism evidence="2 3">
    <name type="scientific">Rhodococcoides kroppenstedtii</name>
    <dbReference type="NCBI Taxonomy" id="293050"/>
    <lineage>
        <taxon>Bacteria</taxon>
        <taxon>Bacillati</taxon>
        <taxon>Actinomycetota</taxon>
        <taxon>Actinomycetes</taxon>
        <taxon>Mycobacteriales</taxon>
        <taxon>Nocardiaceae</taxon>
        <taxon>Rhodococcoides</taxon>
    </lineage>
</organism>
<dbReference type="EMBL" id="FOJN01000007">
    <property type="protein sequence ID" value="SFA51822.1"/>
    <property type="molecule type" value="Genomic_DNA"/>
</dbReference>
<dbReference type="GeneID" id="85485969"/>
<feature type="domain" description="Rv3651-like N-terminal" evidence="1">
    <location>
        <begin position="20"/>
        <end position="116"/>
    </location>
</feature>
<dbReference type="Proteomes" id="UP000182054">
    <property type="component" value="Unassembled WGS sequence"/>
</dbReference>
<name>A0A1I0TJ49_9NOCA</name>
<reference evidence="2 3" key="1">
    <citation type="submission" date="2016-10" db="EMBL/GenBank/DDBJ databases">
        <authorList>
            <person name="de Groot N.N."/>
        </authorList>
    </citation>
    <scope>NUCLEOTIDE SEQUENCE [LARGE SCALE GENOMIC DNA]</scope>
    <source>
        <strain evidence="2 3">DSM 44908</strain>
    </source>
</reference>
<dbReference type="Pfam" id="PF18007">
    <property type="entry name" value="Rv3651-like_N"/>
    <property type="match status" value="1"/>
</dbReference>
<dbReference type="OrthoDB" id="4513437at2"/>
<evidence type="ECO:0000313" key="3">
    <source>
        <dbReference type="Proteomes" id="UP000182054"/>
    </source>
</evidence>
<sequence>MTAARDSGDSAEHSAPAAGWMVVETLSRTGDTRDVAVVVRDGLPKDWTSLQRALRPKRVADAARILVGRVVADGRERTETVPVRDGGVDLRLVPVCGPSGGVHGVLVHVGPAGSAPSTPPPRAAAYEWSAVDRVFRFTPVMSMFLREADRGRLIGTAPGLFEAIDDAESGMYLLTALIDARDGDRWDGTVAARTDAGPLPLRNIVRTARVEVDGEIDVVSRGLAVELRPDQLSSQGPSVEALALRSLTRSNPTSIALVDVTAVRVVRWLTEPVEGVQWKGEADRRDTPHPDDVQRLVDQYRVMDSWVDNSTLIPDVRLRRRGGGWVVVDLRATRVPGQRFILVEFQPTGFSAEPDPVPVTDRGYPRPLY</sequence>
<dbReference type="RefSeq" id="WP_068360730.1">
    <property type="nucleotide sequence ID" value="NZ_CP135915.1"/>
</dbReference>
<protein>
    <recommendedName>
        <fullName evidence="1">Rv3651-like N-terminal domain-containing protein</fullName>
    </recommendedName>
</protein>
<proteinExistence type="predicted"/>
<accession>A0A1I0TJ49</accession>
<dbReference type="AlphaFoldDB" id="A0A1I0TJ49"/>
<evidence type="ECO:0000259" key="1">
    <source>
        <dbReference type="Pfam" id="PF18007"/>
    </source>
</evidence>
<dbReference type="InterPro" id="IPR041458">
    <property type="entry name" value="Rv3651-like_N"/>
</dbReference>
<evidence type="ECO:0000313" key="2">
    <source>
        <dbReference type="EMBL" id="SFA51822.1"/>
    </source>
</evidence>